<sequence length="96" mass="10753">MEPLDGSNQAFQSFLKQATLCHPLVEKNNKNKFDKFVAVNFKTQVVAGTNFFIKVDVGNDWCVHLCVFKPLPCTGGKLSLSGVQKGKRLDDEIVYF</sequence>
<dbReference type="GO" id="GO:0004869">
    <property type="term" value="F:cysteine-type endopeptidase inhibitor activity"/>
    <property type="evidence" value="ECO:0007669"/>
    <property type="project" value="UniProtKB-KW"/>
</dbReference>
<dbReference type="SUPFAM" id="SSF54403">
    <property type="entry name" value="Cystatin/monellin"/>
    <property type="match status" value="1"/>
</dbReference>
<dbReference type="InterPro" id="IPR018073">
    <property type="entry name" value="Prot_inh_cystat_CS"/>
</dbReference>
<dbReference type="PRINTS" id="PR00295">
    <property type="entry name" value="STEFINA"/>
</dbReference>
<reference evidence="7" key="2">
    <citation type="submission" date="2025-09" db="UniProtKB">
        <authorList>
            <consortium name="Ensembl"/>
        </authorList>
    </citation>
    <scope>IDENTIFICATION</scope>
</reference>
<dbReference type="OMA" id="RTFFIKV"/>
<evidence type="ECO:0000259" key="6">
    <source>
        <dbReference type="Pfam" id="PF00031"/>
    </source>
</evidence>
<dbReference type="Pfam" id="PF00031">
    <property type="entry name" value="Cystatin"/>
    <property type="match status" value="1"/>
</dbReference>
<evidence type="ECO:0000256" key="5">
    <source>
        <dbReference type="ARBA" id="ARBA00022704"/>
    </source>
</evidence>
<proteinExistence type="inferred from homology"/>
<keyword evidence="4" id="KW-0646">Protease inhibitor</keyword>
<dbReference type="CDD" id="cd00042">
    <property type="entry name" value="CY"/>
    <property type="match status" value="1"/>
</dbReference>
<dbReference type="GeneTree" id="ENSGT01010000227412"/>
<protein>
    <recommendedName>
        <fullName evidence="6">Cystatin domain-containing protein</fullName>
    </recommendedName>
</protein>
<dbReference type="InterPro" id="IPR000010">
    <property type="entry name" value="Cystatin_dom"/>
</dbReference>
<dbReference type="Proteomes" id="UP000694388">
    <property type="component" value="Unplaced"/>
</dbReference>
<accession>A0A8C4QBR3</accession>
<evidence type="ECO:0000256" key="4">
    <source>
        <dbReference type="ARBA" id="ARBA00022690"/>
    </source>
</evidence>
<dbReference type="PANTHER" id="PTHR11414:SF21">
    <property type="entry name" value="CYSTATIN 14A, TANDEM DUPLICATE 1-RELATED"/>
    <property type="match status" value="1"/>
</dbReference>
<keyword evidence="3" id="KW-0963">Cytoplasm</keyword>
<comment type="similarity">
    <text evidence="2">Belongs to the cystatin family.</text>
</comment>
<feature type="domain" description="Cystatin" evidence="6">
    <location>
        <begin position="26"/>
        <end position="88"/>
    </location>
</feature>
<evidence type="ECO:0000256" key="2">
    <source>
        <dbReference type="ARBA" id="ARBA00009403"/>
    </source>
</evidence>
<keyword evidence="8" id="KW-1185">Reference proteome</keyword>
<comment type="subcellular location">
    <subcellularLocation>
        <location evidence="1">Cytoplasm</location>
    </subcellularLocation>
</comment>
<keyword evidence="5" id="KW-0789">Thiol protease inhibitor</keyword>
<dbReference type="PROSITE" id="PS00287">
    <property type="entry name" value="CYSTATIN"/>
    <property type="match status" value="1"/>
</dbReference>
<evidence type="ECO:0000256" key="1">
    <source>
        <dbReference type="ARBA" id="ARBA00004496"/>
    </source>
</evidence>
<organism evidence="7 8">
    <name type="scientific">Eptatretus burgeri</name>
    <name type="common">Inshore hagfish</name>
    <dbReference type="NCBI Taxonomy" id="7764"/>
    <lineage>
        <taxon>Eukaryota</taxon>
        <taxon>Metazoa</taxon>
        <taxon>Chordata</taxon>
        <taxon>Craniata</taxon>
        <taxon>Vertebrata</taxon>
        <taxon>Cyclostomata</taxon>
        <taxon>Myxini</taxon>
        <taxon>Myxiniformes</taxon>
        <taxon>Myxinidae</taxon>
        <taxon>Eptatretinae</taxon>
        <taxon>Eptatretus</taxon>
    </lineage>
</organism>
<dbReference type="Gene3D" id="3.10.450.10">
    <property type="match status" value="1"/>
</dbReference>
<dbReference type="PANTHER" id="PTHR11414">
    <property type="entry name" value="CYSTATIN FAMILY MEMBER"/>
    <property type="match status" value="1"/>
</dbReference>
<name>A0A8C4QBR3_EPTBU</name>
<dbReference type="GO" id="GO:0005829">
    <property type="term" value="C:cytosol"/>
    <property type="evidence" value="ECO:0007669"/>
    <property type="project" value="TreeGrafter"/>
</dbReference>
<dbReference type="FunFam" id="3.10.450.10:FF:000001">
    <property type="entry name" value="Cystatin-A"/>
    <property type="match status" value="1"/>
</dbReference>
<dbReference type="Ensembl" id="ENSEBUT00000013636.1">
    <property type="protein sequence ID" value="ENSEBUP00000013060.1"/>
    <property type="gene ID" value="ENSEBUG00000008267.1"/>
</dbReference>
<evidence type="ECO:0000313" key="7">
    <source>
        <dbReference type="Ensembl" id="ENSEBUP00000013060.1"/>
    </source>
</evidence>
<evidence type="ECO:0000256" key="3">
    <source>
        <dbReference type="ARBA" id="ARBA00022490"/>
    </source>
</evidence>
<dbReference type="InterPro" id="IPR046350">
    <property type="entry name" value="Cystatin_sf"/>
</dbReference>
<dbReference type="AlphaFoldDB" id="A0A8C4QBR3"/>
<dbReference type="InterPro" id="IPR001713">
    <property type="entry name" value="Prot_inh_stefin"/>
</dbReference>
<evidence type="ECO:0000313" key="8">
    <source>
        <dbReference type="Proteomes" id="UP000694388"/>
    </source>
</evidence>
<reference evidence="7" key="1">
    <citation type="submission" date="2025-08" db="UniProtKB">
        <authorList>
            <consortium name="Ensembl"/>
        </authorList>
    </citation>
    <scope>IDENTIFICATION</scope>
</reference>